<evidence type="ECO:0000256" key="1">
    <source>
        <dbReference type="SAM" id="MobiDB-lite"/>
    </source>
</evidence>
<comment type="caution">
    <text evidence="2">The sequence shown here is derived from an EMBL/GenBank/DDBJ whole genome shotgun (WGS) entry which is preliminary data.</text>
</comment>
<reference evidence="2" key="1">
    <citation type="submission" date="2016-10" db="EMBL/GenBank/DDBJ databases">
        <title>Sequence of Gallionella enrichment culture.</title>
        <authorList>
            <person name="Poehlein A."/>
            <person name="Muehling M."/>
            <person name="Daniel R."/>
        </authorList>
    </citation>
    <scope>NUCLEOTIDE SEQUENCE</scope>
</reference>
<sequence>MKTISLGLFLALAGSCAAFETNRPVSVSPFGMMDLGHLAQSNRVMEALRPRSMDVLGAAFQRPASPSAEGLRAGSPAGGSSYPMLMGDANPAVDRGMVHRADAGIDAAMIHSPDPARRGLVKVKPAPERAKSFPDR</sequence>
<feature type="compositionally biased region" description="Basic and acidic residues" evidence="1">
    <location>
        <begin position="125"/>
        <end position="136"/>
    </location>
</feature>
<evidence type="ECO:0000313" key="2">
    <source>
        <dbReference type="EMBL" id="OIQ98055.1"/>
    </source>
</evidence>
<feature type="region of interest" description="Disordered" evidence="1">
    <location>
        <begin position="63"/>
        <end position="83"/>
    </location>
</feature>
<feature type="region of interest" description="Disordered" evidence="1">
    <location>
        <begin position="116"/>
        <end position="136"/>
    </location>
</feature>
<gene>
    <name evidence="2" type="ORF">GALL_199760</name>
</gene>
<name>A0A1J5S1M6_9ZZZZ</name>
<accession>A0A1J5S1M6</accession>
<dbReference type="PROSITE" id="PS51257">
    <property type="entry name" value="PROKAR_LIPOPROTEIN"/>
    <property type="match status" value="1"/>
</dbReference>
<protein>
    <submittedName>
        <fullName evidence="2">Uncharacterized protein</fullName>
    </submittedName>
</protein>
<dbReference type="AlphaFoldDB" id="A0A1J5S1M6"/>
<proteinExistence type="predicted"/>
<dbReference type="EMBL" id="MLJW01000124">
    <property type="protein sequence ID" value="OIQ98055.1"/>
    <property type="molecule type" value="Genomic_DNA"/>
</dbReference>
<organism evidence="2">
    <name type="scientific">mine drainage metagenome</name>
    <dbReference type="NCBI Taxonomy" id="410659"/>
    <lineage>
        <taxon>unclassified sequences</taxon>
        <taxon>metagenomes</taxon>
        <taxon>ecological metagenomes</taxon>
    </lineage>
</organism>